<dbReference type="PROSITE" id="PS50045">
    <property type="entry name" value="SIGMA54_INTERACT_4"/>
    <property type="match status" value="1"/>
</dbReference>
<dbReference type="SUPFAM" id="SSF46689">
    <property type="entry name" value="Homeodomain-like"/>
    <property type="match status" value="1"/>
</dbReference>
<dbReference type="Pfam" id="PF25601">
    <property type="entry name" value="AAA_lid_14"/>
    <property type="match status" value="1"/>
</dbReference>
<name>A0A0X1T7P9_PSEAA</name>
<evidence type="ECO:0000256" key="3">
    <source>
        <dbReference type="ARBA" id="ARBA00023015"/>
    </source>
</evidence>
<dbReference type="Gene3D" id="1.10.10.60">
    <property type="entry name" value="Homeodomain-like"/>
    <property type="match status" value="1"/>
</dbReference>
<evidence type="ECO:0000256" key="5">
    <source>
        <dbReference type="ARBA" id="ARBA00023163"/>
    </source>
</evidence>
<organism evidence="7 8">
    <name type="scientific">Pseudomonas agarici</name>
    <dbReference type="NCBI Taxonomy" id="46677"/>
    <lineage>
        <taxon>Bacteria</taxon>
        <taxon>Pseudomonadati</taxon>
        <taxon>Pseudomonadota</taxon>
        <taxon>Gammaproteobacteria</taxon>
        <taxon>Pseudomonadales</taxon>
        <taxon>Pseudomonadaceae</taxon>
        <taxon>Pseudomonas</taxon>
    </lineage>
</organism>
<dbReference type="SMART" id="SM00382">
    <property type="entry name" value="AAA"/>
    <property type="match status" value="1"/>
</dbReference>
<dbReference type="InterPro" id="IPR002078">
    <property type="entry name" value="Sigma_54_int"/>
</dbReference>
<evidence type="ECO:0000259" key="6">
    <source>
        <dbReference type="PROSITE" id="PS50045"/>
    </source>
</evidence>
<dbReference type="InterPro" id="IPR003593">
    <property type="entry name" value="AAA+_ATPase"/>
</dbReference>
<dbReference type="CDD" id="cd00009">
    <property type="entry name" value="AAA"/>
    <property type="match status" value="1"/>
</dbReference>
<evidence type="ECO:0000313" key="7">
    <source>
        <dbReference type="EMBL" id="AMB88124.1"/>
    </source>
</evidence>
<dbReference type="InterPro" id="IPR029016">
    <property type="entry name" value="GAF-like_dom_sf"/>
</dbReference>
<accession>A0A0X1T7P9</accession>
<keyword evidence="2" id="KW-0067">ATP-binding</keyword>
<sequence>MKQDVPLHGSVAVEQPGRIAHARERLLSIGALPDDTVRSVIKASWQRCVSKEVNPLVAKQAIDLESAQLEKIQAANRELICASETIMRDAHDLLAQSGTIMHLVAPSGVILRSHGDPQTLELANQFRLVPGANWDECAAGTNAIGTALRIGSPVQVHAYEHFCENISNWTCSAAVIWDPFENKVLGAVNISGLKSTQHDYCLALAVSGAHRIEGQLAHLQLSKRELLLGETLGRFTAPSNDGLLLMDLEGRLVRSNGHAERVLAARGIKLNLTPYSPVLFLNGEERLATQAERVLPQLAREWIEPVRHRGETIGYFAVIPFPRPRTTQVEMGDKRARETTRPAGFSRLIGQSPLFLKTVQQAERLAKAPISILLQGETGVGKELFANAMHEAGPHGEGAFIALNCGGLSRDLLAGELFGYVEGAFTGARRGGMTGKIEAANEGTLFLDEIGEMPLDLQPLFLRVLQESEVCRVGETRPRKVNFRLIAATNRDLSEEVAKGRFRMDLYYRISSMTLTLPALRQRRGDTTLLAEHILARLVEQHGGVPKRLSSDLQAALEGHSWPGNIRELSNLVTAAYFLTDSEDLTPANLPVSFGASATRVENGCDHPLESAEKAVIALAIHEQGGNLTRAAKALNIAKSTLYSKLKKYDLPRPD</sequence>
<evidence type="ECO:0000313" key="8">
    <source>
        <dbReference type="Proteomes" id="UP000063229"/>
    </source>
</evidence>
<proteinExistence type="predicted"/>
<dbReference type="PROSITE" id="PS00675">
    <property type="entry name" value="SIGMA54_INTERACT_1"/>
    <property type="match status" value="1"/>
</dbReference>
<gene>
    <name evidence="7" type="ORF">AWM79_23750</name>
</gene>
<dbReference type="PRINTS" id="PR01590">
    <property type="entry name" value="HTHFIS"/>
</dbReference>
<dbReference type="GO" id="GO:0006355">
    <property type="term" value="P:regulation of DNA-templated transcription"/>
    <property type="evidence" value="ECO:0007669"/>
    <property type="project" value="InterPro"/>
</dbReference>
<dbReference type="SUPFAM" id="SSF52540">
    <property type="entry name" value="P-loop containing nucleoside triphosphate hydrolases"/>
    <property type="match status" value="1"/>
</dbReference>
<dbReference type="GO" id="GO:0005524">
    <property type="term" value="F:ATP binding"/>
    <property type="evidence" value="ECO:0007669"/>
    <property type="project" value="UniProtKB-KW"/>
</dbReference>
<dbReference type="Pfam" id="PF00158">
    <property type="entry name" value="Sigma54_activat"/>
    <property type="match status" value="1"/>
</dbReference>
<evidence type="ECO:0000256" key="4">
    <source>
        <dbReference type="ARBA" id="ARBA00023125"/>
    </source>
</evidence>
<dbReference type="InterPro" id="IPR009057">
    <property type="entry name" value="Homeodomain-like_sf"/>
</dbReference>
<dbReference type="PROSITE" id="PS00688">
    <property type="entry name" value="SIGMA54_INTERACT_3"/>
    <property type="match status" value="1"/>
</dbReference>
<dbReference type="RefSeq" id="WP_060783884.1">
    <property type="nucleotide sequence ID" value="NZ_CP014135.1"/>
</dbReference>
<dbReference type="GO" id="GO:0043565">
    <property type="term" value="F:sequence-specific DNA binding"/>
    <property type="evidence" value="ECO:0007669"/>
    <property type="project" value="InterPro"/>
</dbReference>
<dbReference type="InterPro" id="IPR025662">
    <property type="entry name" value="Sigma_54_int_dom_ATP-bd_1"/>
</dbReference>
<dbReference type="Gene3D" id="1.10.8.60">
    <property type="match status" value="1"/>
</dbReference>
<evidence type="ECO:0000256" key="1">
    <source>
        <dbReference type="ARBA" id="ARBA00022741"/>
    </source>
</evidence>
<dbReference type="AlphaFoldDB" id="A0A0X1T7P9"/>
<keyword evidence="4" id="KW-0238">DNA-binding</keyword>
<dbReference type="Proteomes" id="UP000063229">
    <property type="component" value="Chromosome"/>
</dbReference>
<dbReference type="STRING" id="46677.AWM79_23750"/>
<dbReference type="KEGG" id="pagb:AWM79_23750"/>
<dbReference type="InterPro" id="IPR025943">
    <property type="entry name" value="Sigma_54_int_dom_ATP-bd_2"/>
</dbReference>
<dbReference type="PANTHER" id="PTHR32071">
    <property type="entry name" value="TRANSCRIPTIONAL REGULATORY PROTEIN"/>
    <property type="match status" value="1"/>
</dbReference>
<keyword evidence="3" id="KW-0805">Transcription regulation</keyword>
<protein>
    <recommendedName>
        <fullName evidence="6">Sigma-54 factor interaction domain-containing protein</fullName>
    </recommendedName>
</protein>
<dbReference type="InterPro" id="IPR025944">
    <property type="entry name" value="Sigma_54_int_dom_CS"/>
</dbReference>
<evidence type="ECO:0000256" key="2">
    <source>
        <dbReference type="ARBA" id="ARBA00022840"/>
    </source>
</evidence>
<dbReference type="FunFam" id="3.40.50.300:FF:000006">
    <property type="entry name" value="DNA-binding transcriptional regulator NtrC"/>
    <property type="match status" value="1"/>
</dbReference>
<dbReference type="PANTHER" id="PTHR32071:SF81">
    <property type="entry name" value="PROPIONATE CATABOLISM OPERON REGULATORY PROTEIN"/>
    <property type="match status" value="1"/>
</dbReference>
<keyword evidence="1" id="KW-0547">Nucleotide-binding</keyword>
<dbReference type="InterPro" id="IPR058031">
    <property type="entry name" value="AAA_lid_NorR"/>
</dbReference>
<dbReference type="InterPro" id="IPR027417">
    <property type="entry name" value="P-loop_NTPase"/>
</dbReference>
<dbReference type="Pfam" id="PF02954">
    <property type="entry name" value="HTH_8"/>
    <property type="match status" value="1"/>
</dbReference>
<dbReference type="PROSITE" id="PS00676">
    <property type="entry name" value="SIGMA54_INTERACT_2"/>
    <property type="match status" value="1"/>
</dbReference>
<dbReference type="InterPro" id="IPR002197">
    <property type="entry name" value="HTH_Fis"/>
</dbReference>
<dbReference type="EMBL" id="CP014135">
    <property type="protein sequence ID" value="AMB88124.1"/>
    <property type="molecule type" value="Genomic_DNA"/>
</dbReference>
<feature type="domain" description="Sigma-54 factor interaction" evidence="6">
    <location>
        <begin position="348"/>
        <end position="578"/>
    </location>
</feature>
<dbReference type="Gene3D" id="3.30.450.40">
    <property type="match status" value="1"/>
</dbReference>
<reference evidence="7 8" key="1">
    <citation type="submission" date="2016-01" db="EMBL/GenBank/DDBJ databases">
        <authorList>
            <person name="McClelland M."/>
            <person name="Jain A."/>
            <person name="Saraogi P."/>
            <person name="Mendelson R."/>
            <person name="Westerman R."/>
            <person name="SanMiguel P."/>
            <person name="Csonka L."/>
        </authorList>
    </citation>
    <scope>NUCLEOTIDE SEQUENCE [LARGE SCALE GENOMIC DNA]</scope>
    <source>
        <strain evidence="7 8">NCPPB 2472</strain>
    </source>
</reference>
<dbReference type="Gene3D" id="3.40.50.300">
    <property type="entry name" value="P-loop containing nucleotide triphosphate hydrolases"/>
    <property type="match status" value="1"/>
</dbReference>
<keyword evidence="8" id="KW-1185">Reference proteome</keyword>
<keyword evidence="5" id="KW-0804">Transcription</keyword>